<organism evidence="5 6">
    <name type="scientific">Solanum verrucosum</name>
    <dbReference type="NCBI Taxonomy" id="315347"/>
    <lineage>
        <taxon>Eukaryota</taxon>
        <taxon>Viridiplantae</taxon>
        <taxon>Streptophyta</taxon>
        <taxon>Embryophyta</taxon>
        <taxon>Tracheophyta</taxon>
        <taxon>Spermatophyta</taxon>
        <taxon>Magnoliopsida</taxon>
        <taxon>eudicotyledons</taxon>
        <taxon>Gunneridae</taxon>
        <taxon>Pentapetalae</taxon>
        <taxon>asterids</taxon>
        <taxon>lamiids</taxon>
        <taxon>Solanales</taxon>
        <taxon>Solanaceae</taxon>
        <taxon>Solanoideae</taxon>
        <taxon>Solaneae</taxon>
        <taxon>Solanum</taxon>
    </lineage>
</organism>
<dbReference type="EMBL" id="CP133619">
    <property type="protein sequence ID" value="WMV43146.1"/>
    <property type="molecule type" value="Genomic_DNA"/>
</dbReference>
<evidence type="ECO:0000313" key="5">
    <source>
        <dbReference type="EMBL" id="WMV43146.1"/>
    </source>
</evidence>
<feature type="short sequence motif" description="FFD box" evidence="1">
    <location>
        <begin position="533"/>
        <end position="548"/>
    </location>
</feature>
<feature type="region of interest" description="Disordered" evidence="2">
    <location>
        <begin position="258"/>
        <end position="282"/>
    </location>
</feature>
<dbReference type="GO" id="GO:0000932">
    <property type="term" value="C:P-body"/>
    <property type="evidence" value="ECO:0007669"/>
    <property type="project" value="TreeGrafter"/>
</dbReference>
<dbReference type="PANTHER" id="PTHR13586:SF23">
    <property type="entry name" value="DECAPPING 5-LIKE PROTEIN-RELATED"/>
    <property type="match status" value="1"/>
</dbReference>
<protein>
    <submittedName>
        <fullName evidence="5">Uncharacterized protein</fullName>
    </submittedName>
</protein>
<evidence type="ECO:0000256" key="1">
    <source>
        <dbReference type="PROSITE-ProRule" id="PRU00846"/>
    </source>
</evidence>
<dbReference type="GO" id="GO:0033962">
    <property type="term" value="P:P-body assembly"/>
    <property type="evidence" value="ECO:0007669"/>
    <property type="project" value="TreeGrafter"/>
</dbReference>
<feature type="domain" description="DFDF" evidence="3">
    <location>
        <begin position="465"/>
        <end position="501"/>
    </location>
</feature>
<dbReference type="PANTHER" id="PTHR13586">
    <property type="entry name" value="SCD6 PROTEIN-RELATED"/>
    <property type="match status" value="1"/>
</dbReference>
<dbReference type="Pfam" id="PF09532">
    <property type="entry name" value="FDF"/>
    <property type="match status" value="1"/>
</dbReference>
<feature type="domain" description="FFD box profile" evidence="4">
    <location>
        <begin position="533"/>
        <end position="548"/>
    </location>
</feature>
<dbReference type="InterPro" id="IPR025761">
    <property type="entry name" value="FFD_box"/>
</dbReference>
<name>A0AAF0UCG1_SOLVR</name>
<evidence type="ECO:0000259" key="3">
    <source>
        <dbReference type="PROSITE" id="PS51512"/>
    </source>
</evidence>
<reference evidence="5" key="1">
    <citation type="submission" date="2023-08" db="EMBL/GenBank/DDBJ databases">
        <title>A de novo genome assembly of Solanum verrucosum Schlechtendal, a Mexican diploid species geographically isolated from the other diploid A-genome species in potato relatives.</title>
        <authorList>
            <person name="Hosaka K."/>
        </authorList>
    </citation>
    <scope>NUCLEOTIDE SEQUENCE</scope>
    <source>
        <tissue evidence="5">Young leaves</tissue>
    </source>
</reference>
<evidence type="ECO:0000313" key="6">
    <source>
        <dbReference type="Proteomes" id="UP001234989"/>
    </source>
</evidence>
<dbReference type="SMART" id="SM01199">
    <property type="entry name" value="FDF"/>
    <property type="match status" value="1"/>
</dbReference>
<dbReference type="PROSITE" id="PS51512">
    <property type="entry name" value="DFDF"/>
    <property type="match status" value="1"/>
</dbReference>
<accession>A0AAF0UCG1</accession>
<feature type="compositionally biased region" description="Gly residues" evidence="2">
    <location>
        <begin position="582"/>
        <end position="592"/>
    </location>
</feature>
<evidence type="ECO:0000256" key="2">
    <source>
        <dbReference type="SAM" id="MobiDB-lite"/>
    </source>
</evidence>
<dbReference type="Proteomes" id="UP001234989">
    <property type="component" value="Chromosome 8"/>
</dbReference>
<dbReference type="GO" id="GO:0034063">
    <property type="term" value="P:stress granule assembly"/>
    <property type="evidence" value="ECO:0007669"/>
    <property type="project" value="TreeGrafter"/>
</dbReference>
<dbReference type="PROSITE" id="PS51513">
    <property type="entry name" value="FFD"/>
    <property type="match status" value="1"/>
</dbReference>
<evidence type="ECO:0000259" key="4">
    <source>
        <dbReference type="PROSITE" id="PS51513"/>
    </source>
</evidence>
<feature type="region of interest" description="Disordered" evidence="2">
    <location>
        <begin position="520"/>
        <end position="592"/>
    </location>
</feature>
<sequence length="638" mass="69837">MQMTLIFCDAQVIQIRHLRSILTIFEALCGLHMNWVKSYLYRVNQVDDGLNALARNLDWGRLTLINSVLDALPTYMMGLFPIPGSVEEKIDKLRRDFLWQDNKQRRSWNLLKWEKLTLNKKQGGLGIRNLSFHNQSSPKMGISWVMPITTFDVLSNWKEIGKRYREKYLLFQDLQVKSSPSPQVEESLDNDPAIIQSRYAGVSPSSSKSVSLNGGSFTEYGSYKGPASLNSVPPLHQSVNQTEYGASQATQSNMGSYAAPSYQQRYSEPASSHHASQHSLPPSASHVMMQDLKQAYPLQGPEHFTSAVLPKSVAPVPVVTTANSLSLTSRQSLAPQQLPMAPSTNIVSPLLSVTSSMPSYAYTPAFPQSSQTVGNSGAPIFSRIGSNASPLYPVSPVVDSSSGVFPQQPPRLLTPDQLSLPSFSGQLYLDQKNLGVLSSEPQNPSSSFTTSAVQAPLLPLPPAAKKLQSSSEFTEEFDFVAMNEKFNKDEVWGYLGKAKQTAKKMDGVDIALVNDNKGNEVDHGLDSNADPKPAYNKDDFFDNISRNTVARGGRNGQNRLSQRMRQDSETFGNHQQRPYANGGYGPGPGGYGPGHGGHRGAYGYGPGNGGHRGAYGYGWGRGYNNYGGRGRGGAHMRM</sequence>
<gene>
    <name evidence="5" type="ORF">MTR67_036531</name>
</gene>
<feature type="compositionally biased region" description="Polar residues" evidence="2">
    <location>
        <begin position="556"/>
        <end position="578"/>
    </location>
</feature>
<dbReference type="GO" id="GO:0003729">
    <property type="term" value="F:mRNA binding"/>
    <property type="evidence" value="ECO:0007669"/>
    <property type="project" value="TreeGrafter"/>
</dbReference>
<keyword evidence="6" id="KW-1185">Reference proteome</keyword>
<dbReference type="InterPro" id="IPR019050">
    <property type="entry name" value="FDF_dom"/>
</dbReference>
<dbReference type="InterPro" id="IPR025762">
    <property type="entry name" value="DFDF"/>
</dbReference>
<proteinExistence type="predicted"/>
<dbReference type="AlphaFoldDB" id="A0AAF0UCG1"/>